<protein>
    <submittedName>
        <fullName evidence="1">Short-chain dehydrogenase reductase sdr</fullName>
    </submittedName>
</protein>
<comment type="caution">
    <text evidence="1">The sequence shown here is derived from an EMBL/GenBank/DDBJ whole genome shotgun (WGS) entry which is preliminary data.</text>
</comment>
<dbReference type="PANTHER" id="PTHR43431:SF1">
    <property type="entry name" value="OS08G0476300 PROTEIN"/>
    <property type="match status" value="1"/>
</dbReference>
<dbReference type="SUPFAM" id="SSF51735">
    <property type="entry name" value="NAD(P)-binding Rossmann-fold domains"/>
    <property type="match status" value="1"/>
</dbReference>
<proteinExistence type="predicted"/>
<dbReference type="AlphaFoldDB" id="V2X6K1"/>
<dbReference type="EMBL" id="AWSO01000568">
    <property type="protein sequence ID" value="ESK89387.1"/>
    <property type="molecule type" value="Genomic_DNA"/>
</dbReference>
<dbReference type="Pfam" id="PF00106">
    <property type="entry name" value="adh_short"/>
    <property type="match status" value="1"/>
</dbReference>
<accession>V2X6K1</accession>
<dbReference type="STRING" id="1381753.V2X6K1"/>
<sequence>MSKQPSIFIVGAGPQIATAVAKLFASNGFSVGLSSRSQDNLEKYKLLLPEGTRVALAVADANDPHSCVKALESLKSELGAPSAVVYNAGSLSISRPPKNLIDMSIEDMDQHMRLNLTSGFAVVQWGVKNVVPDSEGRSAVLITGGGLSLQPWAGWSGLAVGKAALIHLAKAFRVEVPDIHVATVIVCGFVDHGDPKYASPELAKDYWQLYVQKKEDWTFEVVRSRASSPMLEIQVSASPSSGVVETRWHSTTIGLMV</sequence>
<dbReference type="InterPro" id="IPR002347">
    <property type="entry name" value="SDR_fam"/>
</dbReference>
<dbReference type="PANTHER" id="PTHR43431">
    <property type="entry name" value="OXIDOREDUCTASE, SHORT CHAIN DEHYDROGENASE/REDUCTASE FAMILY (AFU_ORTHOLOGUE AFUA_5G14000)"/>
    <property type="match status" value="1"/>
</dbReference>
<dbReference type="HOGENOM" id="CLU_010194_17_2_1"/>
<dbReference type="Gene3D" id="3.40.50.720">
    <property type="entry name" value="NAD(P)-binding Rossmann-like Domain"/>
    <property type="match status" value="1"/>
</dbReference>
<reference evidence="1 2" key="1">
    <citation type="journal article" date="2014" name="BMC Genomics">
        <title>Genome and secretome analysis of the hemibiotrophic fungal pathogen, Moniliophthora roreri, which causes frosty pod rot disease of cacao: mechanisms of the biotrophic and necrotrophic phases.</title>
        <authorList>
            <person name="Meinhardt L.W."/>
            <person name="Costa G.G.L."/>
            <person name="Thomazella D.P.T."/>
            <person name="Teixeira P.J.P.L."/>
            <person name="Carazzolle M.F."/>
            <person name="Schuster S.C."/>
            <person name="Carlson J.E."/>
            <person name="Guiltinan M.J."/>
            <person name="Mieczkowski P."/>
            <person name="Farmer A."/>
            <person name="Ramaraj T."/>
            <person name="Crozier J."/>
            <person name="Davis R.E."/>
            <person name="Shao J."/>
            <person name="Melnick R.L."/>
            <person name="Pereira G.A.G."/>
            <person name="Bailey B.A."/>
        </authorList>
    </citation>
    <scope>NUCLEOTIDE SEQUENCE [LARGE SCALE GENOMIC DNA]</scope>
    <source>
        <strain evidence="1 2">MCA 2997</strain>
    </source>
</reference>
<dbReference type="Proteomes" id="UP000017559">
    <property type="component" value="Unassembled WGS sequence"/>
</dbReference>
<evidence type="ECO:0000313" key="1">
    <source>
        <dbReference type="EMBL" id="ESK89387.1"/>
    </source>
</evidence>
<evidence type="ECO:0000313" key="2">
    <source>
        <dbReference type="Proteomes" id="UP000017559"/>
    </source>
</evidence>
<dbReference type="InterPro" id="IPR036291">
    <property type="entry name" value="NAD(P)-bd_dom_sf"/>
</dbReference>
<dbReference type="OrthoDB" id="5336600at2759"/>
<organism evidence="1 2">
    <name type="scientific">Moniliophthora roreri (strain MCA 2997)</name>
    <name type="common">Cocoa frosty pod rot fungus</name>
    <name type="synonym">Crinipellis roreri</name>
    <dbReference type="NCBI Taxonomy" id="1381753"/>
    <lineage>
        <taxon>Eukaryota</taxon>
        <taxon>Fungi</taxon>
        <taxon>Dikarya</taxon>
        <taxon>Basidiomycota</taxon>
        <taxon>Agaricomycotina</taxon>
        <taxon>Agaricomycetes</taxon>
        <taxon>Agaricomycetidae</taxon>
        <taxon>Agaricales</taxon>
        <taxon>Marasmiineae</taxon>
        <taxon>Marasmiaceae</taxon>
        <taxon>Moniliophthora</taxon>
    </lineage>
</organism>
<dbReference type="KEGG" id="mrr:Moror_16230"/>
<name>V2X6K1_MONRO</name>
<gene>
    <name evidence="1" type="ORF">Moror_16230</name>
</gene>
<keyword evidence="2" id="KW-1185">Reference proteome</keyword>